<accession>A0A291QW87</accession>
<gene>
    <name evidence="1" type="ORF">COR50_14220</name>
</gene>
<evidence type="ECO:0000313" key="1">
    <source>
        <dbReference type="EMBL" id="ATL48226.1"/>
    </source>
</evidence>
<dbReference type="KEGG" id="cbae:COR50_14220"/>
<dbReference type="RefSeq" id="WP_098194602.1">
    <property type="nucleotide sequence ID" value="NZ_CP023777.1"/>
</dbReference>
<dbReference type="AlphaFoldDB" id="A0A291QW87"/>
<keyword evidence="2" id="KW-1185">Reference proteome</keyword>
<name>A0A291QW87_9BACT</name>
<organism evidence="1 2">
    <name type="scientific">Chitinophaga caeni</name>
    <dbReference type="NCBI Taxonomy" id="2029983"/>
    <lineage>
        <taxon>Bacteria</taxon>
        <taxon>Pseudomonadati</taxon>
        <taxon>Bacteroidota</taxon>
        <taxon>Chitinophagia</taxon>
        <taxon>Chitinophagales</taxon>
        <taxon>Chitinophagaceae</taxon>
        <taxon>Chitinophaga</taxon>
    </lineage>
</organism>
<dbReference type="EMBL" id="CP023777">
    <property type="protein sequence ID" value="ATL48226.1"/>
    <property type="molecule type" value="Genomic_DNA"/>
</dbReference>
<proteinExistence type="predicted"/>
<reference evidence="1 2" key="1">
    <citation type="submission" date="2017-10" db="EMBL/GenBank/DDBJ databases">
        <title>Paenichitinophaga pekingensis gen. nov., sp. nov., isolated from activated sludge.</title>
        <authorList>
            <person name="Jin D."/>
            <person name="Kong X."/>
            <person name="Deng Y."/>
            <person name="Bai Z."/>
        </authorList>
    </citation>
    <scope>NUCLEOTIDE SEQUENCE [LARGE SCALE GENOMIC DNA]</scope>
    <source>
        <strain evidence="1 2">13</strain>
    </source>
</reference>
<evidence type="ECO:0000313" key="2">
    <source>
        <dbReference type="Proteomes" id="UP000220133"/>
    </source>
</evidence>
<protein>
    <submittedName>
        <fullName evidence="1">Uncharacterized protein</fullName>
    </submittedName>
</protein>
<sequence length="160" mass="18717">MEFSLALTIDSHSMGESEAQKKSLLINDFFGQINSYIKDRKYGNDIYQYLVSLYIVNPPKGYEHLHKDFKPKYTEYKALINKFSGDKMEIEKQFHYSIKVTGERFKEFVSASETESRKILAQEILNSLSNLDALPKKVKDFEKERFKSDMAAFFKSEKLI</sequence>
<dbReference type="Proteomes" id="UP000220133">
    <property type="component" value="Chromosome"/>
</dbReference>
<dbReference type="OrthoDB" id="1359970at2"/>